<evidence type="ECO:0000259" key="5">
    <source>
        <dbReference type="Pfam" id="PF12766"/>
    </source>
</evidence>
<evidence type="ECO:0000256" key="1">
    <source>
        <dbReference type="ARBA" id="ARBA00001917"/>
    </source>
</evidence>
<dbReference type="EMBL" id="SHBL01000009">
    <property type="protein sequence ID" value="RZO24328.1"/>
    <property type="molecule type" value="Genomic_DNA"/>
</dbReference>
<dbReference type="GO" id="GO:0008615">
    <property type="term" value="P:pyridoxine biosynthetic process"/>
    <property type="evidence" value="ECO:0007669"/>
    <property type="project" value="InterPro"/>
</dbReference>
<dbReference type="InterPro" id="IPR024624">
    <property type="entry name" value="Pyridox_Oxase_Alr4036_FMN-bd"/>
</dbReference>
<dbReference type="GO" id="GO:0010181">
    <property type="term" value="F:FMN binding"/>
    <property type="evidence" value="ECO:0007669"/>
    <property type="project" value="InterPro"/>
</dbReference>
<feature type="domain" description="Pyridoxamine 5'-phosphate oxidase Alr4036 family FMN-binding" evidence="5">
    <location>
        <begin position="43"/>
        <end position="101"/>
    </location>
</feature>
<organism evidence="6 7">
    <name type="scientific">SAR86 cluster bacterium</name>
    <dbReference type="NCBI Taxonomy" id="2030880"/>
    <lineage>
        <taxon>Bacteria</taxon>
        <taxon>Pseudomonadati</taxon>
        <taxon>Pseudomonadota</taxon>
        <taxon>Gammaproteobacteria</taxon>
        <taxon>SAR86 cluster</taxon>
    </lineage>
</organism>
<dbReference type="InterPro" id="IPR012349">
    <property type="entry name" value="Split_barrel_FMN-bd"/>
</dbReference>
<evidence type="ECO:0000256" key="3">
    <source>
        <dbReference type="ARBA" id="ARBA00022643"/>
    </source>
</evidence>
<dbReference type="Gene3D" id="2.30.110.10">
    <property type="entry name" value="Electron Transport, Fmn-binding Protein, Chain A"/>
    <property type="match status" value="1"/>
</dbReference>
<dbReference type="Proteomes" id="UP000320146">
    <property type="component" value="Unassembled WGS sequence"/>
</dbReference>
<evidence type="ECO:0000256" key="2">
    <source>
        <dbReference type="ARBA" id="ARBA00022630"/>
    </source>
</evidence>
<accession>A0A520MSY2</accession>
<gene>
    <name evidence="6" type="ORF">EVA99_01740</name>
</gene>
<comment type="caution">
    <text evidence="6">The sequence shown here is derived from an EMBL/GenBank/DDBJ whole genome shotgun (WGS) entry which is preliminary data.</text>
</comment>
<evidence type="ECO:0000313" key="7">
    <source>
        <dbReference type="Proteomes" id="UP000320146"/>
    </source>
</evidence>
<dbReference type="SUPFAM" id="SSF50475">
    <property type="entry name" value="FMN-binding split barrel"/>
    <property type="match status" value="1"/>
</dbReference>
<dbReference type="InterPro" id="IPR000659">
    <property type="entry name" value="Pyridox_Oxase"/>
</dbReference>
<dbReference type="PANTHER" id="PTHR10851">
    <property type="entry name" value="PYRIDOXINE-5-PHOSPHATE OXIDASE"/>
    <property type="match status" value="1"/>
</dbReference>
<keyword evidence="4" id="KW-0560">Oxidoreductase</keyword>
<evidence type="ECO:0000256" key="4">
    <source>
        <dbReference type="ARBA" id="ARBA00023002"/>
    </source>
</evidence>
<sequence length="195" mass="22899">MHMNFNNKSEILKRANFLLKDGIKNRDSLFHTPIISSLNGEEISSRVMVLRDHIASKRVIRFHSDFRSDKVKELKGNKRISVIGYDPNFKTQIRLSGKAKINHKNKLSMKAWQESQAISKKCYSVKDGSSFKTNKPELYDFHMKDISVEDGYKNFCTIEIFYDSLEFLYLQRQGHRRCKFKWNSKGKLQSSWLVP</sequence>
<keyword evidence="2" id="KW-0285">Flavoprotein</keyword>
<dbReference type="GO" id="GO:0004733">
    <property type="term" value="F:pyridoxamine phosphate oxidase activity"/>
    <property type="evidence" value="ECO:0007669"/>
    <property type="project" value="InterPro"/>
</dbReference>
<protein>
    <submittedName>
        <fullName evidence="6">Pyridoxamine 5'-phosphate oxidase</fullName>
    </submittedName>
</protein>
<dbReference type="Pfam" id="PF12766">
    <property type="entry name" value="Pyridox_oxase_2"/>
    <property type="match status" value="1"/>
</dbReference>
<dbReference type="PANTHER" id="PTHR10851:SF0">
    <property type="entry name" value="PYRIDOXINE-5'-PHOSPHATE OXIDASE"/>
    <property type="match status" value="1"/>
</dbReference>
<comment type="cofactor">
    <cofactor evidence="1">
        <name>FMN</name>
        <dbReference type="ChEBI" id="CHEBI:58210"/>
    </cofactor>
</comment>
<dbReference type="AlphaFoldDB" id="A0A520MSY2"/>
<keyword evidence="3" id="KW-0288">FMN</keyword>
<name>A0A520MSY2_9GAMM</name>
<evidence type="ECO:0000313" key="6">
    <source>
        <dbReference type="EMBL" id="RZO24328.1"/>
    </source>
</evidence>
<proteinExistence type="predicted"/>
<reference evidence="6 7" key="1">
    <citation type="submission" date="2019-02" db="EMBL/GenBank/DDBJ databases">
        <title>Prokaryotic population dynamics and viral predation in marine succession experiment using metagenomics: the confinement effect.</title>
        <authorList>
            <person name="Haro-Moreno J.M."/>
            <person name="Rodriguez-Valera F."/>
            <person name="Lopez-Perez M."/>
        </authorList>
    </citation>
    <scope>NUCLEOTIDE SEQUENCE [LARGE SCALE GENOMIC DNA]</scope>
    <source>
        <strain evidence="6">MED-G166</strain>
    </source>
</reference>